<organism evidence="1 2">
    <name type="scientific">Candidatus Barnesiella excrementipullorum</name>
    <dbReference type="NCBI Taxonomy" id="2838479"/>
    <lineage>
        <taxon>Bacteria</taxon>
        <taxon>Pseudomonadati</taxon>
        <taxon>Bacteroidota</taxon>
        <taxon>Bacteroidia</taxon>
        <taxon>Bacteroidales</taxon>
        <taxon>Barnesiellaceae</taxon>
        <taxon>Barnesiella</taxon>
    </lineage>
</organism>
<evidence type="ECO:0000313" key="2">
    <source>
        <dbReference type="Proteomes" id="UP000824246"/>
    </source>
</evidence>
<comment type="caution">
    <text evidence="1">The sequence shown here is derived from an EMBL/GenBank/DDBJ whole genome shotgun (WGS) entry which is preliminary data.</text>
</comment>
<evidence type="ECO:0000313" key="1">
    <source>
        <dbReference type="EMBL" id="HIX45876.1"/>
    </source>
</evidence>
<protein>
    <submittedName>
        <fullName evidence="1">TolC family protein</fullName>
    </submittedName>
</protein>
<dbReference type="AlphaFoldDB" id="A0A9D1VS13"/>
<accession>A0A9D1VS13</accession>
<feature type="non-terminal residue" evidence="1">
    <location>
        <position position="92"/>
    </location>
</feature>
<dbReference type="Proteomes" id="UP000824246">
    <property type="component" value="Unassembled WGS sequence"/>
</dbReference>
<dbReference type="GO" id="GO:0015562">
    <property type="term" value="F:efflux transmembrane transporter activity"/>
    <property type="evidence" value="ECO:0007669"/>
    <property type="project" value="InterPro"/>
</dbReference>
<reference evidence="1" key="1">
    <citation type="journal article" date="2021" name="PeerJ">
        <title>Extensive microbial diversity within the chicken gut microbiome revealed by metagenomics and culture.</title>
        <authorList>
            <person name="Gilroy R."/>
            <person name="Ravi A."/>
            <person name="Getino M."/>
            <person name="Pursley I."/>
            <person name="Horton D.L."/>
            <person name="Alikhan N.F."/>
            <person name="Baker D."/>
            <person name="Gharbi K."/>
            <person name="Hall N."/>
            <person name="Watson M."/>
            <person name="Adriaenssens E.M."/>
            <person name="Foster-Nyarko E."/>
            <person name="Jarju S."/>
            <person name="Secka A."/>
            <person name="Antonio M."/>
            <person name="Oren A."/>
            <person name="Chaudhuri R.R."/>
            <person name="La Ragione R."/>
            <person name="Hildebrand F."/>
            <person name="Pallen M.J."/>
        </authorList>
    </citation>
    <scope>NUCLEOTIDE SEQUENCE</scope>
    <source>
        <strain evidence="1">ChiHjej12B11-16260</strain>
    </source>
</reference>
<proteinExistence type="predicted"/>
<reference evidence="1" key="2">
    <citation type="submission" date="2021-04" db="EMBL/GenBank/DDBJ databases">
        <authorList>
            <person name="Gilroy R."/>
        </authorList>
    </citation>
    <scope>NUCLEOTIDE SEQUENCE</scope>
    <source>
        <strain evidence="1">ChiHjej12B11-16260</strain>
    </source>
</reference>
<dbReference type="Gene3D" id="1.20.1600.10">
    <property type="entry name" value="Outer membrane efflux proteins (OEP)"/>
    <property type="match status" value="1"/>
</dbReference>
<dbReference type="EMBL" id="DXFB01000169">
    <property type="protein sequence ID" value="HIX45876.1"/>
    <property type="molecule type" value="Genomic_DNA"/>
</dbReference>
<gene>
    <name evidence="1" type="ORF">H9982_06610</name>
</gene>
<name>A0A9D1VS13_9BACT</name>
<dbReference type="SUPFAM" id="SSF56954">
    <property type="entry name" value="Outer membrane efflux proteins (OEP)"/>
    <property type="match status" value="1"/>
</dbReference>
<sequence>MSKLKRLIMLLSITALCSQSVCTQTRMLGIEELFALAEEQSVSIQIYKTETEAAGEALKAAKAQRLPEIGVSLSASYLGNGQIWDRDFSNGM</sequence>